<dbReference type="InterPro" id="IPR043128">
    <property type="entry name" value="Rev_trsase/Diguanyl_cyclase"/>
</dbReference>
<protein>
    <recommendedName>
        <fullName evidence="8">GGDEF domain-containing protein</fullName>
    </recommendedName>
</protein>
<dbReference type="PANTHER" id="PTHR44757">
    <property type="entry name" value="DIGUANYLATE CYCLASE DGCP"/>
    <property type="match status" value="1"/>
</dbReference>
<dbReference type="GO" id="GO:0016020">
    <property type="term" value="C:membrane"/>
    <property type="evidence" value="ECO:0007669"/>
    <property type="project" value="InterPro"/>
</dbReference>
<dbReference type="Pfam" id="PF00672">
    <property type="entry name" value="HAMP"/>
    <property type="match status" value="1"/>
</dbReference>
<dbReference type="InterPro" id="IPR029787">
    <property type="entry name" value="Nucleotide_cyclase"/>
</dbReference>
<keyword evidence="2" id="KW-0472">Membrane</keyword>
<organism evidence="6 7">
    <name type="scientific">Pseudoalteromonas espejiana</name>
    <dbReference type="NCBI Taxonomy" id="28107"/>
    <lineage>
        <taxon>Bacteria</taxon>
        <taxon>Pseudomonadati</taxon>
        <taxon>Pseudomonadota</taxon>
        <taxon>Gammaproteobacteria</taxon>
        <taxon>Alteromonadales</taxon>
        <taxon>Pseudoalteromonadaceae</taxon>
        <taxon>Pseudoalteromonas</taxon>
    </lineage>
</organism>
<dbReference type="Gene3D" id="6.10.340.10">
    <property type="match status" value="1"/>
</dbReference>
<comment type="caution">
    <text evidence="6">The sequence shown here is derived from an EMBL/GenBank/DDBJ whole genome shotgun (WGS) entry which is preliminary data.</text>
</comment>
<evidence type="ECO:0000313" key="7">
    <source>
        <dbReference type="Proteomes" id="UP000321419"/>
    </source>
</evidence>
<evidence type="ECO:0000259" key="5">
    <source>
        <dbReference type="PROSITE" id="PS50887"/>
    </source>
</evidence>
<keyword evidence="2" id="KW-0812">Transmembrane</keyword>
<dbReference type="OrthoDB" id="9176779at2"/>
<dbReference type="CDD" id="cd01948">
    <property type="entry name" value="EAL"/>
    <property type="match status" value="1"/>
</dbReference>
<dbReference type="Pfam" id="PF17152">
    <property type="entry name" value="CHASE8"/>
    <property type="match status" value="1"/>
</dbReference>
<dbReference type="Gene3D" id="3.30.70.270">
    <property type="match status" value="1"/>
</dbReference>
<proteinExistence type="predicted"/>
<feature type="domain" description="HAMP" evidence="4">
    <location>
        <begin position="172"/>
        <end position="225"/>
    </location>
</feature>
<dbReference type="PROSITE" id="PS50883">
    <property type="entry name" value="EAL"/>
    <property type="match status" value="1"/>
</dbReference>
<accession>A0A510XUF1</accession>
<dbReference type="PROSITE" id="PS50887">
    <property type="entry name" value="GGDEF"/>
    <property type="match status" value="1"/>
</dbReference>
<dbReference type="SMART" id="SM00304">
    <property type="entry name" value="HAMP"/>
    <property type="match status" value="1"/>
</dbReference>
<sequence>MKNIFSINSMSKKLLLILMSVALISTATVTAVFSAYELKSAQEEQTESLQSLSQMLAPNISTALVFDDTAAIKELITPILMRSDIVSVHVINNLGMQLARADSLKYNQNEQNIHTLEVVTQLVIEGQSYGKLIVRADDSDLNDRATFYGKFIILLMGFTFIVSLLVSLMLRKRFLNPILYLAQTAEKITSSNDYSLRAKELSQDEVGKLTSCFNTMLHTIEQRDNSLENQVKLRTQELESANSQLHQYAYQDGLTDLPNRRYFYERLQALVSKPNQKFTLIFIDLDGFKEVNDSLGHDFGDLLLHEVAIRLQKCISQYDTVARLGGDEFTLILENTDNPTEVIKTVESVMDNLTKPITIKNERVNVTASIGITFYPNNGTTVESLIKRADQAMYLSKNKGRNRYEFFSYEMEELAIEKRRLIEEIRTALAKNQFELYYQPICESDTNHVQKAEALIRWNHPQRGLVGPAEFIDLAEKNGLIVGIGQWVKSQAVRDAVEFNNKSKTPFQISVNTSPLEIDDGGKWVDQWIEASKRYNLPAHAILIEVTENSLMAPDSAIQFHLKRLDSINVDIAIDDFGVGYSSLAYLQQLDIDILKIDQSFIQNLEKHSNSITLIKAIITMAHNLDVKVVAEGVETQAQYNQLKHLGCDYIQGYLIARPMSKDKFIDTYLESKIGIN</sequence>
<dbReference type="SUPFAM" id="SSF158472">
    <property type="entry name" value="HAMP domain-like"/>
    <property type="match status" value="1"/>
</dbReference>
<dbReference type="SMART" id="SM00052">
    <property type="entry name" value="EAL"/>
    <property type="match status" value="1"/>
</dbReference>
<dbReference type="FunFam" id="3.30.70.270:FF:000001">
    <property type="entry name" value="Diguanylate cyclase domain protein"/>
    <property type="match status" value="1"/>
</dbReference>
<evidence type="ECO:0000256" key="2">
    <source>
        <dbReference type="SAM" id="Phobius"/>
    </source>
</evidence>
<dbReference type="CDD" id="cd01949">
    <property type="entry name" value="GGDEF"/>
    <property type="match status" value="1"/>
</dbReference>
<evidence type="ECO:0000313" key="6">
    <source>
        <dbReference type="EMBL" id="GEK54654.1"/>
    </source>
</evidence>
<evidence type="ECO:0000259" key="4">
    <source>
        <dbReference type="PROSITE" id="PS50885"/>
    </source>
</evidence>
<dbReference type="InterPro" id="IPR000160">
    <property type="entry name" value="GGDEF_dom"/>
</dbReference>
<evidence type="ECO:0000259" key="3">
    <source>
        <dbReference type="PROSITE" id="PS50883"/>
    </source>
</evidence>
<comment type="cofactor">
    <cofactor evidence="1">
        <name>Mg(2+)</name>
        <dbReference type="ChEBI" id="CHEBI:18420"/>
    </cofactor>
</comment>
<dbReference type="SUPFAM" id="SSF141868">
    <property type="entry name" value="EAL domain-like"/>
    <property type="match status" value="1"/>
</dbReference>
<feature type="domain" description="GGDEF" evidence="5">
    <location>
        <begin position="276"/>
        <end position="409"/>
    </location>
</feature>
<dbReference type="InterPro" id="IPR033417">
    <property type="entry name" value="CHASE8"/>
</dbReference>
<dbReference type="SUPFAM" id="SSF55073">
    <property type="entry name" value="Nucleotide cyclase"/>
    <property type="match status" value="1"/>
</dbReference>
<dbReference type="CDD" id="cd06225">
    <property type="entry name" value="HAMP"/>
    <property type="match status" value="1"/>
</dbReference>
<feature type="transmembrane region" description="Helical" evidence="2">
    <location>
        <begin position="147"/>
        <end position="170"/>
    </location>
</feature>
<dbReference type="AlphaFoldDB" id="A0A510XUF1"/>
<dbReference type="EMBL" id="BJUM01000012">
    <property type="protein sequence ID" value="GEK54654.1"/>
    <property type="molecule type" value="Genomic_DNA"/>
</dbReference>
<dbReference type="InterPro" id="IPR052155">
    <property type="entry name" value="Biofilm_reg_signaling"/>
</dbReference>
<dbReference type="Pfam" id="PF00563">
    <property type="entry name" value="EAL"/>
    <property type="match status" value="1"/>
</dbReference>
<keyword evidence="7" id="KW-1185">Reference proteome</keyword>
<gene>
    <name evidence="6" type="ORF">PES01_14990</name>
</gene>
<keyword evidence="2" id="KW-1133">Transmembrane helix</keyword>
<dbReference type="GO" id="GO:0007165">
    <property type="term" value="P:signal transduction"/>
    <property type="evidence" value="ECO:0007669"/>
    <property type="project" value="InterPro"/>
</dbReference>
<dbReference type="PANTHER" id="PTHR44757:SF2">
    <property type="entry name" value="BIOFILM ARCHITECTURE MAINTENANCE PROTEIN MBAA"/>
    <property type="match status" value="1"/>
</dbReference>
<name>A0A510XUF1_9GAMM</name>
<evidence type="ECO:0000256" key="1">
    <source>
        <dbReference type="ARBA" id="ARBA00001946"/>
    </source>
</evidence>
<dbReference type="RefSeq" id="WP_089349395.1">
    <property type="nucleotide sequence ID" value="NZ_BJUM01000012.1"/>
</dbReference>
<evidence type="ECO:0008006" key="8">
    <source>
        <dbReference type="Google" id="ProtNLM"/>
    </source>
</evidence>
<dbReference type="InterPro" id="IPR003660">
    <property type="entry name" value="HAMP_dom"/>
</dbReference>
<dbReference type="Pfam" id="PF00990">
    <property type="entry name" value="GGDEF"/>
    <property type="match status" value="1"/>
</dbReference>
<dbReference type="InterPro" id="IPR001633">
    <property type="entry name" value="EAL_dom"/>
</dbReference>
<dbReference type="GO" id="GO:0003824">
    <property type="term" value="F:catalytic activity"/>
    <property type="evidence" value="ECO:0007669"/>
    <property type="project" value="UniProtKB-ARBA"/>
</dbReference>
<dbReference type="Proteomes" id="UP000321419">
    <property type="component" value="Unassembled WGS sequence"/>
</dbReference>
<reference evidence="6 7" key="1">
    <citation type="submission" date="2019-07" db="EMBL/GenBank/DDBJ databases">
        <title>Whole genome shotgun sequence of Pseudoalteromonas espejiana NBRC 102222.</title>
        <authorList>
            <person name="Hosoyama A."/>
            <person name="Uohara A."/>
            <person name="Ohji S."/>
            <person name="Ichikawa N."/>
        </authorList>
    </citation>
    <scope>NUCLEOTIDE SEQUENCE [LARGE SCALE GENOMIC DNA]</scope>
    <source>
        <strain evidence="6 7">NBRC 102222</strain>
    </source>
</reference>
<feature type="domain" description="EAL" evidence="3">
    <location>
        <begin position="418"/>
        <end position="673"/>
    </location>
</feature>
<dbReference type="Gene3D" id="3.20.20.450">
    <property type="entry name" value="EAL domain"/>
    <property type="match status" value="1"/>
</dbReference>
<dbReference type="PROSITE" id="PS50885">
    <property type="entry name" value="HAMP"/>
    <property type="match status" value="1"/>
</dbReference>
<dbReference type="NCBIfam" id="TIGR00254">
    <property type="entry name" value="GGDEF"/>
    <property type="match status" value="1"/>
</dbReference>
<dbReference type="InterPro" id="IPR035919">
    <property type="entry name" value="EAL_sf"/>
</dbReference>
<dbReference type="SMART" id="SM00267">
    <property type="entry name" value="GGDEF"/>
    <property type="match status" value="1"/>
</dbReference>